<comment type="caution">
    <text evidence="2">The sequence shown here is derived from an EMBL/GenBank/DDBJ whole genome shotgun (WGS) entry which is preliminary data.</text>
</comment>
<dbReference type="EMBL" id="MU842812">
    <property type="protein sequence ID" value="KAK2034777.1"/>
    <property type="molecule type" value="Genomic_DNA"/>
</dbReference>
<organism evidence="2 3">
    <name type="scientific">Colletotrichum zoysiae</name>
    <dbReference type="NCBI Taxonomy" id="1216348"/>
    <lineage>
        <taxon>Eukaryota</taxon>
        <taxon>Fungi</taxon>
        <taxon>Dikarya</taxon>
        <taxon>Ascomycota</taxon>
        <taxon>Pezizomycotina</taxon>
        <taxon>Sordariomycetes</taxon>
        <taxon>Hypocreomycetidae</taxon>
        <taxon>Glomerellales</taxon>
        <taxon>Glomerellaceae</taxon>
        <taxon>Colletotrichum</taxon>
        <taxon>Colletotrichum graminicola species complex</taxon>
    </lineage>
</organism>
<reference evidence="2" key="1">
    <citation type="submission" date="2021-06" db="EMBL/GenBank/DDBJ databases">
        <title>Comparative genomics, transcriptomics and evolutionary studies reveal genomic signatures of adaptation to plant cell wall in hemibiotrophic fungi.</title>
        <authorList>
            <consortium name="DOE Joint Genome Institute"/>
            <person name="Baroncelli R."/>
            <person name="Diaz J.F."/>
            <person name="Benocci T."/>
            <person name="Peng M."/>
            <person name="Battaglia E."/>
            <person name="Haridas S."/>
            <person name="Andreopoulos W."/>
            <person name="Labutti K."/>
            <person name="Pangilinan J."/>
            <person name="Floch G.L."/>
            <person name="Makela M.R."/>
            <person name="Henrissat B."/>
            <person name="Grigoriev I.V."/>
            <person name="Crouch J.A."/>
            <person name="De Vries R.P."/>
            <person name="Sukno S.A."/>
            <person name="Thon M.R."/>
        </authorList>
    </citation>
    <scope>NUCLEOTIDE SEQUENCE</scope>
    <source>
        <strain evidence="2">MAFF235873</strain>
    </source>
</reference>
<accession>A0AAD9HUW0</accession>
<protein>
    <submittedName>
        <fullName evidence="2">Uncharacterized protein</fullName>
    </submittedName>
</protein>
<gene>
    <name evidence="2" type="ORF">LX32DRAFT_578528</name>
</gene>
<sequence length="351" mass="39068">MAPQPCRNGTTNKTTMTTKYNARIQGTTGVQKTTASKGAKNKKTPNVESEDKFDTFHPFGTKLPRELVAMIVEEAADCGPAIVYAECRVNINNSLSLVLVNGKEGSASKYKELVRLAKLLPDFRAIIERRFGLRLNGFAAKHPIMGTRRRKDLLVFTFEQGDGRGIQFFHWITTALFRTNRAGLAPGVRNVGIHFNHDTCNGISVCYGCTSCVRSIMKKTSCGWELAALCQNLCANNIFVLVLLRGQDVDGTRLDKHANLMKTLIADCKAIPGHVSFEDAHRTWVEVSQQTPRAHLDLMDRSVLRPILDLCVEAQSINTNQVSRMIGPQARPNVRFRLLVGSRWKNATLKI</sequence>
<evidence type="ECO:0000256" key="1">
    <source>
        <dbReference type="SAM" id="MobiDB-lite"/>
    </source>
</evidence>
<feature type="compositionally biased region" description="Polar residues" evidence="1">
    <location>
        <begin position="24"/>
        <end position="36"/>
    </location>
</feature>
<dbReference type="Proteomes" id="UP001232148">
    <property type="component" value="Unassembled WGS sequence"/>
</dbReference>
<feature type="region of interest" description="Disordered" evidence="1">
    <location>
        <begin position="24"/>
        <end position="53"/>
    </location>
</feature>
<keyword evidence="3" id="KW-1185">Reference proteome</keyword>
<evidence type="ECO:0000313" key="3">
    <source>
        <dbReference type="Proteomes" id="UP001232148"/>
    </source>
</evidence>
<proteinExistence type="predicted"/>
<evidence type="ECO:0000313" key="2">
    <source>
        <dbReference type="EMBL" id="KAK2034777.1"/>
    </source>
</evidence>
<dbReference type="AlphaFoldDB" id="A0AAD9HUW0"/>
<name>A0AAD9HUW0_9PEZI</name>